<keyword evidence="7" id="KW-1185">Reference proteome</keyword>
<dbReference type="AlphaFoldDB" id="K7GFZ6"/>
<dbReference type="OMA" id="WEWVISG"/>
<dbReference type="eggNOG" id="ENOG502SQTJ">
    <property type="taxonomic scope" value="Eukaryota"/>
</dbReference>
<dbReference type="EMBL" id="AGCU01145964">
    <property type="status" value="NOT_ANNOTATED_CDS"/>
    <property type="molecule type" value="Genomic_DNA"/>
</dbReference>
<reference evidence="7" key="2">
    <citation type="journal article" date="2013" name="Nat. Genet.">
        <title>The draft genomes of soft-shell turtle and green sea turtle yield insights into the development and evolution of the turtle-specific body plan.</title>
        <authorList>
            <person name="Wang Z."/>
            <person name="Pascual-Anaya J."/>
            <person name="Zadissa A."/>
            <person name="Li W."/>
            <person name="Niimura Y."/>
            <person name="Huang Z."/>
            <person name="Li C."/>
            <person name="White S."/>
            <person name="Xiong Z."/>
            <person name="Fang D."/>
            <person name="Wang B."/>
            <person name="Ming Y."/>
            <person name="Chen Y."/>
            <person name="Zheng Y."/>
            <person name="Kuraku S."/>
            <person name="Pignatelli M."/>
            <person name="Herrero J."/>
            <person name="Beal K."/>
            <person name="Nozawa M."/>
            <person name="Li Q."/>
            <person name="Wang J."/>
            <person name="Zhang H."/>
            <person name="Yu L."/>
            <person name="Shigenobu S."/>
            <person name="Wang J."/>
            <person name="Liu J."/>
            <person name="Flicek P."/>
            <person name="Searle S."/>
            <person name="Wang J."/>
            <person name="Kuratani S."/>
            <person name="Yin Y."/>
            <person name="Aken B."/>
            <person name="Zhang G."/>
            <person name="Irie N."/>
        </authorList>
    </citation>
    <scope>NUCLEOTIDE SEQUENCE [LARGE SCALE GENOMIC DNA]</scope>
    <source>
        <strain evidence="7">Daiwa-1</strain>
    </source>
</reference>
<evidence type="ECO:0000256" key="2">
    <source>
        <dbReference type="ARBA" id="ARBA00023130"/>
    </source>
</evidence>
<dbReference type="FunFam" id="2.60.40.10:FF:002426">
    <property type="entry name" value="Immunoglobulin heavy variable V15-2"/>
    <property type="match status" value="1"/>
</dbReference>
<sequence length="119" mass="13030">MKFLWLFLTLLSAVSCVLSQVQLVQSGPGVVKPGETLTLTCAVTGVSLTSSSYAWNWVRQPPGKGLEWVARIYPYDGRKWFAASLQSRTSISADTAKNQFSLQLTSLAAADTAMYYCAR</sequence>
<accession>K7GFZ6</accession>
<dbReference type="InterPro" id="IPR050199">
    <property type="entry name" value="IgHV"/>
</dbReference>
<keyword evidence="1" id="KW-0391">Immunity</keyword>
<keyword evidence="3" id="KW-1280">Immunoglobulin</keyword>
<dbReference type="InterPro" id="IPR007110">
    <property type="entry name" value="Ig-like_dom"/>
</dbReference>
<evidence type="ECO:0000256" key="4">
    <source>
        <dbReference type="SAM" id="SignalP"/>
    </source>
</evidence>
<keyword evidence="4" id="KW-0732">Signal</keyword>
<dbReference type="GO" id="GO:0002250">
    <property type="term" value="P:adaptive immune response"/>
    <property type="evidence" value="ECO:0007669"/>
    <property type="project" value="UniProtKB-KW"/>
</dbReference>
<feature type="chain" id="PRO_5003902849" description="Ig-like domain-containing protein" evidence="4">
    <location>
        <begin position="20"/>
        <end position="119"/>
    </location>
</feature>
<dbReference type="InterPro" id="IPR013106">
    <property type="entry name" value="Ig_V-set"/>
</dbReference>
<dbReference type="Pfam" id="PF07686">
    <property type="entry name" value="V-set"/>
    <property type="match status" value="1"/>
</dbReference>
<dbReference type="SMART" id="SM00406">
    <property type="entry name" value="IGv"/>
    <property type="match status" value="1"/>
</dbReference>
<dbReference type="SUPFAM" id="SSF48726">
    <property type="entry name" value="Immunoglobulin"/>
    <property type="match status" value="1"/>
</dbReference>
<dbReference type="PROSITE" id="PS51257">
    <property type="entry name" value="PROKAR_LIPOPROTEIN"/>
    <property type="match status" value="1"/>
</dbReference>
<protein>
    <recommendedName>
        <fullName evidence="5">Ig-like domain-containing protein</fullName>
    </recommendedName>
</protein>
<reference evidence="6" key="4">
    <citation type="submission" date="2025-09" db="UniProtKB">
        <authorList>
            <consortium name="Ensembl"/>
        </authorList>
    </citation>
    <scope>IDENTIFICATION</scope>
</reference>
<evidence type="ECO:0000256" key="1">
    <source>
        <dbReference type="ARBA" id="ARBA00022859"/>
    </source>
</evidence>
<evidence type="ECO:0000256" key="3">
    <source>
        <dbReference type="ARBA" id="ARBA00043265"/>
    </source>
</evidence>
<name>K7GFZ6_PELSI</name>
<dbReference type="InterPro" id="IPR013783">
    <property type="entry name" value="Ig-like_fold"/>
</dbReference>
<feature type="domain" description="Ig-like" evidence="5">
    <location>
        <begin position="19"/>
        <end position="119"/>
    </location>
</feature>
<dbReference type="Proteomes" id="UP000007267">
    <property type="component" value="Unassembled WGS sequence"/>
</dbReference>
<evidence type="ECO:0000313" key="7">
    <source>
        <dbReference type="Proteomes" id="UP000007267"/>
    </source>
</evidence>
<dbReference type="GO" id="GO:0005576">
    <property type="term" value="C:extracellular region"/>
    <property type="evidence" value="ECO:0007669"/>
    <property type="project" value="UniProtKB-ARBA"/>
</dbReference>
<reference evidence="6" key="3">
    <citation type="submission" date="2025-08" db="UniProtKB">
        <authorList>
            <consortium name="Ensembl"/>
        </authorList>
    </citation>
    <scope>IDENTIFICATION</scope>
</reference>
<dbReference type="GeneTree" id="ENSGT01030000234536"/>
<organism evidence="6 7">
    <name type="scientific">Pelodiscus sinensis</name>
    <name type="common">Chinese softshell turtle</name>
    <name type="synonym">Trionyx sinensis</name>
    <dbReference type="NCBI Taxonomy" id="13735"/>
    <lineage>
        <taxon>Eukaryota</taxon>
        <taxon>Metazoa</taxon>
        <taxon>Chordata</taxon>
        <taxon>Craniata</taxon>
        <taxon>Vertebrata</taxon>
        <taxon>Euteleostomi</taxon>
        <taxon>Archelosauria</taxon>
        <taxon>Testudinata</taxon>
        <taxon>Testudines</taxon>
        <taxon>Cryptodira</taxon>
        <taxon>Trionychia</taxon>
        <taxon>Trionychidae</taxon>
        <taxon>Pelodiscus</taxon>
    </lineage>
</organism>
<dbReference type="Gene3D" id="2.60.40.10">
    <property type="entry name" value="Immunoglobulins"/>
    <property type="match status" value="1"/>
</dbReference>
<dbReference type="PROSITE" id="PS50835">
    <property type="entry name" value="IG_LIKE"/>
    <property type="match status" value="1"/>
</dbReference>
<dbReference type="HOGENOM" id="CLU_077975_5_0_1"/>
<keyword evidence="2" id="KW-1064">Adaptive immunity</keyword>
<dbReference type="InterPro" id="IPR036179">
    <property type="entry name" value="Ig-like_dom_sf"/>
</dbReference>
<proteinExistence type="predicted"/>
<reference evidence="7" key="1">
    <citation type="submission" date="2011-10" db="EMBL/GenBank/DDBJ databases">
        <authorList>
            <consortium name="Soft-shell Turtle Genome Consortium"/>
        </authorList>
    </citation>
    <scope>NUCLEOTIDE SEQUENCE [LARGE SCALE GENOMIC DNA]</scope>
    <source>
        <strain evidence="7">Daiwa-1</strain>
    </source>
</reference>
<evidence type="ECO:0000313" key="6">
    <source>
        <dbReference type="Ensembl" id="ENSPSIP00000019207.1"/>
    </source>
</evidence>
<dbReference type="PANTHER" id="PTHR23266">
    <property type="entry name" value="IMMUNOGLOBULIN HEAVY CHAIN"/>
    <property type="match status" value="1"/>
</dbReference>
<feature type="signal peptide" evidence="4">
    <location>
        <begin position="1"/>
        <end position="19"/>
    </location>
</feature>
<evidence type="ECO:0000259" key="5">
    <source>
        <dbReference type="PROSITE" id="PS50835"/>
    </source>
</evidence>
<dbReference type="GO" id="GO:0019814">
    <property type="term" value="C:immunoglobulin complex"/>
    <property type="evidence" value="ECO:0007669"/>
    <property type="project" value="UniProtKB-KW"/>
</dbReference>
<dbReference type="Ensembl" id="ENSPSIT00000019297.1">
    <property type="protein sequence ID" value="ENSPSIP00000019207.1"/>
    <property type="gene ID" value="ENSPSIG00000017069.1"/>
</dbReference>